<evidence type="ECO:0000313" key="5">
    <source>
        <dbReference type="EMBL" id="KRX05480.1"/>
    </source>
</evidence>
<accession>A0A0V0QU79</accession>
<protein>
    <recommendedName>
        <fullName evidence="4">EF-hand domain-containing protein</fullName>
    </recommendedName>
</protein>
<dbReference type="InterPro" id="IPR025663">
    <property type="entry name" value="AKAP_28"/>
</dbReference>
<dbReference type="PANTHER" id="PTHR34524">
    <property type="entry name" value="CALCYPHOSIN"/>
    <property type="match status" value="1"/>
</dbReference>
<proteinExistence type="predicted"/>
<keyword evidence="2" id="KW-0677">Repeat</keyword>
<evidence type="ECO:0000313" key="6">
    <source>
        <dbReference type="Proteomes" id="UP000054937"/>
    </source>
</evidence>
<comment type="caution">
    <text evidence="5">The sequence shown here is derived from an EMBL/GenBank/DDBJ whole genome shotgun (WGS) entry which is preliminary data.</text>
</comment>
<dbReference type="Pfam" id="PF14469">
    <property type="entry name" value="AKAP28"/>
    <property type="match status" value="1"/>
</dbReference>
<dbReference type="InterPro" id="IPR011992">
    <property type="entry name" value="EF-hand-dom_pair"/>
</dbReference>
<dbReference type="InterPro" id="IPR002048">
    <property type="entry name" value="EF_hand_dom"/>
</dbReference>
<dbReference type="SUPFAM" id="SSF47473">
    <property type="entry name" value="EF-hand"/>
    <property type="match status" value="2"/>
</dbReference>
<gene>
    <name evidence="5" type="ORF">PPERSA_04517</name>
</gene>
<feature type="domain" description="EF-hand" evidence="4">
    <location>
        <begin position="472"/>
        <end position="507"/>
    </location>
</feature>
<keyword evidence="1" id="KW-0479">Metal-binding</keyword>
<sequence>MADQQNIPITGIKLINDLVKTWTNKYLHKTTYQDFTALGHTFITEFSLPHHQKPIPVATVKVFFYINPSEQEGDDLNMKFRFENDSLIHKPDRTLRISKMEKWLEKFLDKKAQTSKVLFLGTQFESTRISHPYLDKINDDMNQQEEIKEDKYLSNDLLETPKELEEDEEFADEISQIQTMKTALFDVFRSVDEHDMGVLSVNEIKEVFQKMGLELTQDEWADLLKMADQENKGLIEYEKFINLGAEIIHGIFMKNSAEKQLEAREEEFLLQSILILHGSEIHDIIHIILEDIIKEDEDETKTIPIPKLKQHLIKHNEVLNESEIEEIIKIIKKKYEEEDFPYEELYTVLLDYKIKNLKNGLMESSLNKLELYIRSICATKDNNSGQLIHIDDLMKVLKQSDKIVLSKTQTYIIRSFMEKDENNQVNYITGSRILASMIKKFFTPDLLEKKAKLIEQGIIKEDQYMKGWSQEEIETDLNNLFRKIDKKGNDRIELEQIKYLVKKNNLGLTEDELLEAYRQANDTDEGYLTVDEFIKNFYPILKSFRCQAAIETLANI</sequence>
<keyword evidence="3" id="KW-0106">Calcium</keyword>
<dbReference type="AlphaFoldDB" id="A0A0V0QU79"/>
<dbReference type="EMBL" id="LDAU01000107">
    <property type="protein sequence ID" value="KRX05480.1"/>
    <property type="molecule type" value="Genomic_DNA"/>
</dbReference>
<organism evidence="5 6">
    <name type="scientific">Pseudocohnilembus persalinus</name>
    <name type="common">Ciliate</name>
    <dbReference type="NCBI Taxonomy" id="266149"/>
    <lineage>
        <taxon>Eukaryota</taxon>
        <taxon>Sar</taxon>
        <taxon>Alveolata</taxon>
        <taxon>Ciliophora</taxon>
        <taxon>Intramacronucleata</taxon>
        <taxon>Oligohymenophorea</taxon>
        <taxon>Scuticociliatia</taxon>
        <taxon>Philasterida</taxon>
        <taxon>Pseudocohnilembidae</taxon>
        <taxon>Pseudocohnilembus</taxon>
    </lineage>
</organism>
<dbReference type="OrthoDB" id="26525at2759"/>
<reference evidence="5 6" key="1">
    <citation type="journal article" date="2015" name="Sci. Rep.">
        <title>Genome of the facultative scuticociliatosis pathogen Pseudocohnilembus persalinus provides insight into its virulence through horizontal gene transfer.</title>
        <authorList>
            <person name="Xiong J."/>
            <person name="Wang G."/>
            <person name="Cheng J."/>
            <person name="Tian M."/>
            <person name="Pan X."/>
            <person name="Warren A."/>
            <person name="Jiang C."/>
            <person name="Yuan D."/>
            <person name="Miao W."/>
        </authorList>
    </citation>
    <scope>NUCLEOTIDE SEQUENCE [LARGE SCALE GENOMIC DNA]</scope>
    <source>
        <strain evidence="5">36N120E</strain>
    </source>
</reference>
<evidence type="ECO:0000256" key="2">
    <source>
        <dbReference type="ARBA" id="ARBA00022737"/>
    </source>
</evidence>
<dbReference type="Gene3D" id="1.10.238.10">
    <property type="entry name" value="EF-hand"/>
    <property type="match status" value="2"/>
</dbReference>
<evidence type="ECO:0000259" key="4">
    <source>
        <dbReference type="PROSITE" id="PS50222"/>
    </source>
</evidence>
<dbReference type="PROSITE" id="PS50222">
    <property type="entry name" value="EF_HAND_2"/>
    <property type="match status" value="2"/>
</dbReference>
<keyword evidence="6" id="KW-1185">Reference proteome</keyword>
<dbReference type="PANTHER" id="PTHR34524:SF6">
    <property type="entry name" value="CALCYPHOSINE LIKE"/>
    <property type="match status" value="1"/>
</dbReference>
<evidence type="ECO:0000256" key="3">
    <source>
        <dbReference type="ARBA" id="ARBA00022837"/>
    </source>
</evidence>
<dbReference type="Pfam" id="PF13499">
    <property type="entry name" value="EF-hand_7"/>
    <property type="match status" value="2"/>
</dbReference>
<dbReference type="InterPro" id="IPR051581">
    <property type="entry name" value="Ca-bind"/>
</dbReference>
<feature type="domain" description="EF-hand" evidence="4">
    <location>
        <begin position="179"/>
        <end position="214"/>
    </location>
</feature>
<dbReference type="InParanoid" id="A0A0V0QU79"/>
<name>A0A0V0QU79_PSEPJ</name>
<evidence type="ECO:0000256" key="1">
    <source>
        <dbReference type="ARBA" id="ARBA00022723"/>
    </source>
</evidence>
<dbReference type="GO" id="GO:0005509">
    <property type="term" value="F:calcium ion binding"/>
    <property type="evidence" value="ECO:0007669"/>
    <property type="project" value="InterPro"/>
</dbReference>
<dbReference type="OMA" id="DSWRIMR"/>
<dbReference type="Proteomes" id="UP000054937">
    <property type="component" value="Unassembled WGS sequence"/>
</dbReference>